<evidence type="ECO:0000313" key="2">
    <source>
        <dbReference type="EMBL" id="GLH99005.1"/>
    </source>
</evidence>
<dbReference type="PRINTS" id="PR01217">
    <property type="entry name" value="PRICHEXTENSN"/>
</dbReference>
<comment type="caution">
    <text evidence="2">The sequence shown here is derived from an EMBL/GenBank/DDBJ whole genome shotgun (WGS) entry which is preliminary data.</text>
</comment>
<protein>
    <submittedName>
        <fullName evidence="2">Uncharacterized protein</fullName>
    </submittedName>
</protein>
<accession>A0ABQ5QXH7</accession>
<reference evidence="2" key="1">
    <citation type="submission" date="2022-12" db="EMBL/GenBank/DDBJ databases">
        <title>New Phytohabitans aurantiacus sp. RD004123 nov., an actinomycete isolated from soil.</title>
        <authorList>
            <person name="Triningsih D.W."/>
            <person name="Harunari E."/>
            <person name="Igarashi Y."/>
        </authorList>
    </citation>
    <scope>NUCLEOTIDE SEQUENCE</scope>
    <source>
        <strain evidence="2">RD004123</strain>
    </source>
</reference>
<feature type="compositionally biased region" description="Basic residues" evidence="1">
    <location>
        <begin position="157"/>
        <end position="166"/>
    </location>
</feature>
<sequence length="375" mass="40527">MDMPGSDPDDTRPTAPSSPVEADKAAESDEEVTPTRPTPPVKWTGAAAVPPPAAKKKFRWRGSGSDGQGEAPDDEIPTPVDPWAHADPLDQPYPPALLDGQYPPTLLDGVPPRAALPPALPPAALPGPPANRTPATRPPVQPRAALPPPQALVPVRKPPKRPKPPKVRNAPPPPPQAPPGYPPGYPPGPPAFRRRRRKWPWFLLFTIACCCGCPAYFGKPMWEQYPASASLPAQVADLRLREDNATQRTTERLKADLRAAHWLAEDTFAGVYADRAGKKVTVFGTTGFRFSPEGDLRAEMTRLTDEYRLQDVETIDTGTRGEFLSCGVGKEGNATVAVCGWADHGSLATAVFTRRSPRDSASLLEELREAIVSRQ</sequence>
<proteinExistence type="predicted"/>
<name>A0ABQ5QXH7_9ACTN</name>
<evidence type="ECO:0000256" key="1">
    <source>
        <dbReference type="SAM" id="MobiDB-lite"/>
    </source>
</evidence>
<feature type="compositionally biased region" description="Pro residues" evidence="1">
    <location>
        <begin position="114"/>
        <end position="151"/>
    </location>
</feature>
<feature type="compositionally biased region" description="Pro residues" evidence="1">
    <location>
        <begin position="170"/>
        <end position="189"/>
    </location>
</feature>
<keyword evidence="3" id="KW-1185">Reference proteome</keyword>
<dbReference type="EMBL" id="BSDI01000020">
    <property type="protein sequence ID" value="GLH99005.1"/>
    <property type="molecule type" value="Genomic_DNA"/>
</dbReference>
<gene>
    <name evidence="2" type="ORF">Pa4123_42800</name>
</gene>
<evidence type="ECO:0000313" key="3">
    <source>
        <dbReference type="Proteomes" id="UP001144280"/>
    </source>
</evidence>
<feature type="region of interest" description="Disordered" evidence="1">
    <location>
        <begin position="1"/>
        <end position="189"/>
    </location>
</feature>
<organism evidence="2 3">
    <name type="scientific">Phytohabitans aurantiacus</name>
    <dbReference type="NCBI Taxonomy" id="3016789"/>
    <lineage>
        <taxon>Bacteria</taxon>
        <taxon>Bacillati</taxon>
        <taxon>Actinomycetota</taxon>
        <taxon>Actinomycetes</taxon>
        <taxon>Micromonosporales</taxon>
        <taxon>Micromonosporaceae</taxon>
    </lineage>
</organism>
<dbReference type="Proteomes" id="UP001144280">
    <property type="component" value="Unassembled WGS sequence"/>
</dbReference>